<dbReference type="CDD" id="cd00090">
    <property type="entry name" value="HTH_ARSR"/>
    <property type="match status" value="1"/>
</dbReference>
<dbReference type="Pfam" id="PF01614">
    <property type="entry name" value="IclR_C"/>
    <property type="match status" value="1"/>
</dbReference>
<evidence type="ECO:0000256" key="1">
    <source>
        <dbReference type="ARBA" id="ARBA00023015"/>
    </source>
</evidence>
<keyword evidence="2" id="KW-0238">DNA-binding</keyword>
<dbReference type="PANTHER" id="PTHR30136">
    <property type="entry name" value="HELIX-TURN-HELIX TRANSCRIPTIONAL REGULATOR, ICLR FAMILY"/>
    <property type="match status" value="1"/>
</dbReference>
<dbReference type="EMBL" id="FNQT01000001">
    <property type="protein sequence ID" value="SDZ82557.1"/>
    <property type="molecule type" value="Genomic_DNA"/>
</dbReference>
<feature type="domain" description="IclR-ED" evidence="5">
    <location>
        <begin position="73"/>
        <end position="260"/>
    </location>
</feature>
<dbReference type="PANTHER" id="PTHR30136:SF35">
    <property type="entry name" value="HTH-TYPE TRANSCRIPTIONAL REGULATOR RV1719"/>
    <property type="match status" value="1"/>
</dbReference>
<dbReference type="InterPro" id="IPR014757">
    <property type="entry name" value="Tscrpt_reg_IclR_C"/>
</dbReference>
<dbReference type="InterPro" id="IPR029016">
    <property type="entry name" value="GAF-like_dom_sf"/>
</dbReference>
<dbReference type="Pfam" id="PF09339">
    <property type="entry name" value="HTH_IclR"/>
    <property type="match status" value="1"/>
</dbReference>
<keyword evidence="7" id="KW-1185">Reference proteome</keyword>
<dbReference type="SUPFAM" id="SSF55781">
    <property type="entry name" value="GAF domain-like"/>
    <property type="match status" value="1"/>
</dbReference>
<evidence type="ECO:0000256" key="3">
    <source>
        <dbReference type="ARBA" id="ARBA00023163"/>
    </source>
</evidence>
<dbReference type="STRING" id="555874.SAMN04488065_0598"/>
<feature type="domain" description="HTH iclR-type" evidence="4">
    <location>
        <begin position="13"/>
        <end position="72"/>
    </location>
</feature>
<dbReference type="InterPro" id="IPR036388">
    <property type="entry name" value="WH-like_DNA-bd_sf"/>
</dbReference>
<keyword evidence="3" id="KW-0804">Transcription</keyword>
<evidence type="ECO:0000259" key="4">
    <source>
        <dbReference type="PROSITE" id="PS51077"/>
    </source>
</evidence>
<proteinExistence type="predicted"/>
<accession>A0A1H3W650</accession>
<evidence type="ECO:0000313" key="7">
    <source>
        <dbReference type="Proteomes" id="UP000236755"/>
    </source>
</evidence>
<dbReference type="RefSeq" id="WP_092631201.1">
    <property type="nucleotide sequence ID" value="NZ_FNQT01000001.1"/>
</dbReference>
<dbReference type="GO" id="GO:0003677">
    <property type="term" value="F:DNA binding"/>
    <property type="evidence" value="ECO:0007669"/>
    <property type="project" value="UniProtKB-KW"/>
</dbReference>
<protein>
    <submittedName>
        <fullName evidence="6">Transcriptional regulator, IclR family</fullName>
    </submittedName>
</protein>
<dbReference type="AlphaFoldDB" id="A0A1H3W650"/>
<dbReference type="InterPro" id="IPR036390">
    <property type="entry name" value="WH_DNA-bd_sf"/>
</dbReference>
<sequence length="264" mass="29579">MASEREEEQPRTLKTVERTAQILEALETLEGAGVTELADHLDMSKSTAYHYLATLRQEDLVVKSDDQYDLSLQFLLSGEYVRNRNLLYKYGREEVEELAEDTGEYANLFTEEHGVGINLYKVRGSDAVGTGYQTGKLQRPDYLHCTATGKAILAFLPRERVDGILDQHGLPEQTAHTITDRDALFDELERVRERGYAHNDEEEVEGLRAVGAPVIDRNDNVLGSLSVAGPTSRLKDEQFESVLPEKVRSAANVIEVNVNMATHD</sequence>
<dbReference type="InterPro" id="IPR050707">
    <property type="entry name" value="HTH_MetabolicPath_Reg"/>
</dbReference>
<dbReference type="GO" id="GO:0003700">
    <property type="term" value="F:DNA-binding transcription factor activity"/>
    <property type="evidence" value="ECO:0007669"/>
    <property type="project" value="TreeGrafter"/>
</dbReference>
<dbReference type="SUPFAM" id="SSF46785">
    <property type="entry name" value="Winged helix' DNA-binding domain"/>
    <property type="match status" value="1"/>
</dbReference>
<gene>
    <name evidence="6" type="ORF">SAMN04488065_0598</name>
</gene>
<keyword evidence="1" id="KW-0805">Transcription regulation</keyword>
<dbReference type="InterPro" id="IPR011991">
    <property type="entry name" value="ArsR-like_HTH"/>
</dbReference>
<dbReference type="GO" id="GO:0045892">
    <property type="term" value="P:negative regulation of DNA-templated transcription"/>
    <property type="evidence" value="ECO:0007669"/>
    <property type="project" value="TreeGrafter"/>
</dbReference>
<dbReference type="Gene3D" id="1.10.10.10">
    <property type="entry name" value="Winged helix-like DNA-binding domain superfamily/Winged helix DNA-binding domain"/>
    <property type="match status" value="1"/>
</dbReference>
<reference evidence="6 7" key="1">
    <citation type="submission" date="2016-10" db="EMBL/GenBank/DDBJ databases">
        <authorList>
            <person name="de Groot N.N."/>
        </authorList>
    </citation>
    <scope>NUCLEOTIDE SEQUENCE [LARGE SCALE GENOMIC DNA]</scope>
    <source>
        <strain evidence="6 7">CGMCC 1.8712</strain>
    </source>
</reference>
<dbReference type="PROSITE" id="PS51078">
    <property type="entry name" value="ICLR_ED"/>
    <property type="match status" value="1"/>
</dbReference>
<dbReference type="SMART" id="SM00346">
    <property type="entry name" value="HTH_ICLR"/>
    <property type="match status" value="1"/>
</dbReference>
<evidence type="ECO:0000256" key="2">
    <source>
        <dbReference type="ARBA" id="ARBA00023125"/>
    </source>
</evidence>
<organism evidence="6 7">
    <name type="scientific">Haloplanus vescus</name>
    <dbReference type="NCBI Taxonomy" id="555874"/>
    <lineage>
        <taxon>Archaea</taxon>
        <taxon>Methanobacteriati</taxon>
        <taxon>Methanobacteriota</taxon>
        <taxon>Stenosarchaea group</taxon>
        <taxon>Halobacteria</taxon>
        <taxon>Halobacteriales</taxon>
        <taxon>Haloferacaceae</taxon>
        <taxon>Haloplanus</taxon>
    </lineage>
</organism>
<dbReference type="PROSITE" id="PS51077">
    <property type="entry name" value="HTH_ICLR"/>
    <property type="match status" value="1"/>
</dbReference>
<dbReference type="OrthoDB" id="14763at2157"/>
<dbReference type="Gene3D" id="3.30.450.40">
    <property type="match status" value="1"/>
</dbReference>
<dbReference type="InterPro" id="IPR005471">
    <property type="entry name" value="Tscrpt_reg_IclR_N"/>
</dbReference>
<dbReference type="Proteomes" id="UP000236755">
    <property type="component" value="Unassembled WGS sequence"/>
</dbReference>
<evidence type="ECO:0000313" key="6">
    <source>
        <dbReference type="EMBL" id="SDZ82557.1"/>
    </source>
</evidence>
<evidence type="ECO:0000259" key="5">
    <source>
        <dbReference type="PROSITE" id="PS51078"/>
    </source>
</evidence>
<name>A0A1H3W650_9EURY</name>